<dbReference type="RefSeq" id="XP_013334716.1">
    <property type="nucleotide sequence ID" value="XM_013479262.1"/>
</dbReference>
<dbReference type="Proteomes" id="UP000030763">
    <property type="component" value="Unassembled WGS sequence"/>
</dbReference>
<reference evidence="1" key="2">
    <citation type="submission" date="2013-10" db="EMBL/GenBank/DDBJ databases">
        <authorList>
            <person name="Aslett M."/>
        </authorList>
    </citation>
    <scope>NUCLEOTIDE SEQUENCE [LARGE SCALE GENOMIC DNA]</scope>
    <source>
        <strain evidence="1">Weybridge</strain>
    </source>
</reference>
<reference evidence="1" key="1">
    <citation type="submission" date="2013-10" db="EMBL/GenBank/DDBJ databases">
        <title>Genomic analysis of the causative agents of coccidiosis in chickens.</title>
        <authorList>
            <person name="Reid A.J."/>
            <person name="Blake D."/>
            <person name="Billington K."/>
            <person name="Browne H."/>
            <person name="Dunn M."/>
            <person name="Hung S."/>
            <person name="Kawahara F."/>
            <person name="Miranda-Saavedra D."/>
            <person name="Mourier T."/>
            <person name="Nagra H."/>
            <person name="Otto T.D."/>
            <person name="Rawlings N."/>
            <person name="Sanchez A."/>
            <person name="Sanders M."/>
            <person name="Subramaniam C."/>
            <person name="Tay Y."/>
            <person name="Dear P."/>
            <person name="Doerig C."/>
            <person name="Gruber A."/>
            <person name="Parkinson J."/>
            <person name="Shirley M."/>
            <person name="Wan K.L."/>
            <person name="Berriman M."/>
            <person name="Tomley F."/>
            <person name="Pain A."/>
        </authorList>
    </citation>
    <scope>NUCLEOTIDE SEQUENCE [LARGE SCALE GENOMIC DNA]</scope>
    <source>
        <strain evidence="1">Weybridge</strain>
    </source>
</reference>
<gene>
    <name evidence="1" type="ORF">EMWEY_00047300</name>
</gene>
<evidence type="ECO:0000313" key="1">
    <source>
        <dbReference type="EMBL" id="CDJ58068.1"/>
    </source>
</evidence>
<dbReference type="VEuPathDB" id="ToxoDB:EMWEY_00047300"/>
<dbReference type="EMBL" id="HG719465">
    <property type="protein sequence ID" value="CDJ58068.1"/>
    <property type="molecule type" value="Genomic_DNA"/>
</dbReference>
<proteinExistence type="predicted"/>
<sequence>MSLDKECMWRFPARKGSSLLIAFPEGERMALPRLTARRHCPAFNEQRTLIKLTMSNCDGTFLTSGVPLFMSDEGNRDTFKRVH</sequence>
<evidence type="ECO:0000313" key="2">
    <source>
        <dbReference type="Proteomes" id="UP000030763"/>
    </source>
</evidence>
<name>U6M4T7_EIMMA</name>
<dbReference type="GeneID" id="25338716"/>
<organism evidence="1 2">
    <name type="scientific">Eimeria maxima</name>
    <name type="common">Coccidian parasite</name>
    <dbReference type="NCBI Taxonomy" id="5804"/>
    <lineage>
        <taxon>Eukaryota</taxon>
        <taxon>Sar</taxon>
        <taxon>Alveolata</taxon>
        <taxon>Apicomplexa</taxon>
        <taxon>Conoidasida</taxon>
        <taxon>Coccidia</taxon>
        <taxon>Eucoccidiorida</taxon>
        <taxon>Eimeriorina</taxon>
        <taxon>Eimeriidae</taxon>
        <taxon>Eimeria</taxon>
    </lineage>
</organism>
<keyword evidence="2" id="KW-1185">Reference proteome</keyword>
<dbReference type="AlphaFoldDB" id="U6M4T7"/>
<protein>
    <submittedName>
        <fullName evidence="1">Uncharacterized protein</fullName>
    </submittedName>
</protein>
<accession>U6M4T7</accession>